<dbReference type="AlphaFoldDB" id="A0A1H2ZD47"/>
<name>A0A1H2ZD47_9FLAO</name>
<organism evidence="4 5">
    <name type="scientific">Flavobacterium degerlachei</name>
    <dbReference type="NCBI Taxonomy" id="229203"/>
    <lineage>
        <taxon>Bacteria</taxon>
        <taxon>Pseudomonadati</taxon>
        <taxon>Bacteroidota</taxon>
        <taxon>Flavobacteriia</taxon>
        <taxon>Flavobacteriales</taxon>
        <taxon>Flavobacteriaceae</taxon>
        <taxon>Flavobacterium</taxon>
    </lineage>
</organism>
<evidence type="ECO:0000256" key="2">
    <source>
        <dbReference type="SAM" id="Phobius"/>
    </source>
</evidence>
<keyword evidence="1" id="KW-0175">Coiled coil</keyword>
<dbReference type="EMBL" id="FNMV01000007">
    <property type="protein sequence ID" value="SDX15423.1"/>
    <property type="molecule type" value="Genomic_DNA"/>
</dbReference>
<dbReference type="OrthoDB" id="9764015at2"/>
<feature type="transmembrane region" description="Helical" evidence="2">
    <location>
        <begin position="89"/>
        <end position="108"/>
    </location>
</feature>
<feature type="coiled-coil region" evidence="1">
    <location>
        <begin position="207"/>
        <end position="234"/>
    </location>
</feature>
<evidence type="ECO:0000313" key="5">
    <source>
        <dbReference type="Proteomes" id="UP000198569"/>
    </source>
</evidence>
<dbReference type="RefSeq" id="WP_091431983.1">
    <property type="nucleotide sequence ID" value="NZ_FNMV01000007.1"/>
</dbReference>
<keyword evidence="2" id="KW-1133">Transmembrane helix</keyword>
<dbReference type="STRING" id="229203.SAMN05444338_107157"/>
<keyword evidence="5" id="KW-1185">Reference proteome</keyword>
<dbReference type="Proteomes" id="UP000198569">
    <property type="component" value="Unassembled WGS sequence"/>
</dbReference>
<gene>
    <name evidence="4" type="ORF">SAMN05444338_107157</name>
</gene>
<evidence type="ECO:0000259" key="3">
    <source>
        <dbReference type="Pfam" id="PF14237"/>
    </source>
</evidence>
<protein>
    <recommendedName>
        <fullName evidence="3">GYF domain-containing protein</fullName>
    </recommendedName>
</protein>
<feature type="domain" description="GYF" evidence="3">
    <location>
        <begin position="4"/>
        <end position="49"/>
    </location>
</feature>
<keyword evidence="2" id="KW-0812">Transmembrane</keyword>
<dbReference type="Pfam" id="PF14237">
    <property type="entry name" value="GYF_2"/>
    <property type="match status" value="1"/>
</dbReference>
<keyword evidence="2" id="KW-0472">Membrane</keyword>
<dbReference type="InterPro" id="IPR025640">
    <property type="entry name" value="GYF_2"/>
</dbReference>
<evidence type="ECO:0000313" key="4">
    <source>
        <dbReference type="EMBL" id="SDX15423.1"/>
    </source>
</evidence>
<sequence>MKIYYLHDGNENKGPFTFEELKSKNITRTTPVWCAGMEDWKTAAEVDDLKSLLATVPPPIKPFMTFPSNEEVQKKIKNHNILGLSRSNFFLASGVLVLVIVLLITNNLQENRKNSFEQKNNQTEKNNEQYQLQQKEIQEQKKRIAEQESLELERAAKEEKQNITNRILEIKNSLSVNYSKLKNAKIELNNAADFQFLRTPEQRMEDIDLAQNNISYLKNEIATLEQEINLLYLKLEKIR</sequence>
<evidence type="ECO:0000256" key="1">
    <source>
        <dbReference type="SAM" id="Coils"/>
    </source>
</evidence>
<accession>A0A1H2ZD47</accession>
<proteinExistence type="predicted"/>
<reference evidence="5" key="1">
    <citation type="submission" date="2016-10" db="EMBL/GenBank/DDBJ databases">
        <authorList>
            <person name="Varghese N."/>
            <person name="Submissions S."/>
        </authorList>
    </citation>
    <scope>NUCLEOTIDE SEQUENCE [LARGE SCALE GENOMIC DNA]</scope>
    <source>
        <strain evidence="5">DSM 15718</strain>
    </source>
</reference>
<feature type="coiled-coil region" evidence="1">
    <location>
        <begin position="106"/>
        <end position="162"/>
    </location>
</feature>